<dbReference type="PANTHER" id="PTHR43782">
    <property type="entry name" value="ARGINASE"/>
    <property type="match status" value="1"/>
</dbReference>
<dbReference type="GO" id="GO:0005829">
    <property type="term" value="C:cytosol"/>
    <property type="evidence" value="ECO:0007669"/>
    <property type="project" value="TreeGrafter"/>
</dbReference>
<comment type="similarity">
    <text evidence="4">Belongs to the arginase family.</text>
</comment>
<gene>
    <name evidence="5" type="ORF">JD276_07775</name>
</gene>
<evidence type="ECO:0000256" key="1">
    <source>
        <dbReference type="ARBA" id="ARBA00022723"/>
    </source>
</evidence>
<keyword evidence="3" id="KW-0464">Manganese</keyword>
<evidence type="ECO:0000256" key="2">
    <source>
        <dbReference type="ARBA" id="ARBA00022801"/>
    </source>
</evidence>
<dbReference type="GO" id="GO:0004053">
    <property type="term" value="F:arginase activity"/>
    <property type="evidence" value="ECO:0007669"/>
    <property type="project" value="TreeGrafter"/>
</dbReference>
<name>A0A934Q725_9MICO</name>
<reference evidence="5" key="1">
    <citation type="submission" date="2020-12" db="EMBL/GenBank/DDBJ databases">
        <title>Leucobacter sp. CAS1, isolated from Chromium sludge.</title>
        <authorList>
            <person name="Xu Z."/>
        </authorList>
    </citation>
    <scope>NUCLEOTIDE SEQUENCE</scope>
    <source>
        <strain evidence="5">CSA1</strain>
    </source>
</reference>
<dbReference type="AlphaFoldDB" id="A0A934Q725"/>
<dbReference type="Proteomes" id="UP000608530">
    <property type="component" value="Unassembled WGS sequence"/>
</dbReference>
<dbReference type="RefSeq" id="WP_200115082.1">
    <property type="nucleotide sequence ID" value="NZ_JAEHOH010000010.1"/>
</dbReference>
<dbReference type="PRINTS" id="PR00116">
    <property type="entry name" value="ARGINASE"/>
</dbReference>
<sequence length="282" mass="28878">MPRPAYLVMPQWQGSPSTRAMQLIEGANALREDLPSSARHEVSVPLEAGDGLGTPVARLSSVLRSRDAATEIIDGIAGPAISLGGDCASTLAGLQSAVAGPGADGLAVLWFDAHADLQHPSTSPSGAAAGMALRHALGDGVEDLAFDPPVSPDAVTLVGVRALDAEEDVELRRLGLRTIEAGERDAASAVRERLAQLGARSVYVHIDLDVLDPSEFRSVHTAVPFGLSIAQLTAAVKAAVQAVPLAGAAICGFAPGDAEAAADDRPTVLRLLGALTAGQERT</sequence>
<organism evidence="5 6">
    <name type="scientific">Leucobacter chromiisoli</name>
    <dbReference type="NCBI Taxonomy" id="2796471"/>
    <lineage>
        <taxon>Bacteria</taxon>
        <taxon>Bacillati</taxon>
        <taxon>Actinomycetota</taxon>
        <taxon>Actinomycetes</taxon>
        <taxon>Micrococcales</taxon>
        <taxon>Microbacteriaceae</taxon>
        <taxon>Leucobacter</taxon>
    </lineage>
</organism>
<proteinExistence type="inferred from homology"/>
<evidence type="ECO:0000313" key="5">
    <source>
        <dbReference type="EMBL" id="MBK0418931.1"/>
    </source>
</evidence>
<comment type="caution">
    <text evidence="5">The sequence shown here is derived from an EMBL/GenBank/DDBJ whole genome shotgun (WGS) entry which is preliminary data.</text>
</comment>
<dbReference type="GO" id="GO:0030145">
    <property type="term" value="F:manganese ion binding"/>
    <property type="evidence" value="ECO:0007669"/>
    <property type="project" value="TreeGrafter"/>
</dbReference>
<dbReference type="EMBL" id="JAEHOH010000010">
    <property type="protein sequence ID" value="MBK0418931.1"/>
    <property type="molecule type" value="Genomic_DNA"/>
</dbReference>
<evidence type="ECO:0000256" key="3">
    <source>
        <dbReference type="ARBA" id="ARBA00023211"/>
    </source>
</evidence>
<evidence type="ECO:0000256" key="4">
    <source>
        <dbReference type="PROSITE-ProRule" id="PRU00742"/>
    </source>
</evidence>
<dbReference type="PROSITE" id="PS51409">
    <property type="entry name" value="ARGINASE_2"/>
    <property type="match status" value="1"/>
</dbReference>
<protein>
    <submittedName>
        <fullName evidence="5">Arginase family protein</fullName>
    </submittedName>
</protein>
<accession>A0A934Q725</accession>
<keyword evidence="6" id="KW-1185">Reference proteome</keyword>
<keyword evidence="1" id="KW-0479">Metal-binding</keyword>
<dbReference type="Pfam" id="PF00491">
    <property type="entry name" value="Arginase"/>
    <property type="match status" value="1"/>
</dbReference>
<dbReference type="SUPFAM" id="SSF52768">
    <property type="entry name" value="Arginase/deacetylase"/>
    <property type="match status" value="1"/>
</dbReference>
<dbReference type="InterPro" id="IPR023696">
    <property type="entry name" value="Ureohydrolase_dom_sf"/>
</dbReference>
<dbReference type="PANTHER" id="PTHR43782:SF3">
    <property type="entry name" value="ARGINASE"/>
    <property type="match status" value="1"/>
</dbReference>
<dbReference type="InterPro" id="IPR006035">
    <property type="entry name" value="Ureohydrolase"/>
</dbReference>
<evidence type="ECO:0000313" key="6">
    <source>
        <dbReference type="Proteomes" id="UP000608530"/>
    </source>
</evidence>
<dbReference type="Gene3D" id="3.40.800.10">
    <property type="entry name" value="Ureohydrolase domain"/>
    <property type="match status" value="1"/>
</dbReference>
<dbReference type="CDD" id="cd09999">
    <property type="entry name" value="Arginase-like_1"/>
    <property type="match status" value="1"/>
</dbReference>
<keyword evidence="2" id="KW-0378">Hydrolase</keyword>